<comment type="similarity">
    <text evidence="1">Belongs to the cytochrome P450 family.</text>
</comment>
<dbReference type="GO" id="GO:0005506">
    <property type="term" value="F:iron ion binding"/>
    <property type="evidence" value="ECO:0007669"/>
    <property type="project" value="InterPro"/>
</dbReference>
<reference evidence="4 5" key="1">
    <citation type="journal article" date="2005" name="PLoS Biol.">
        <title>The genomes of Oryza sativa: a history of duplications.</title>
        <authorList>
            <person name="Yu J."/>
            <person name="Wang J."/>
            <person name="Lin W."/>
            <person name="Li S."/>
            <person name="Li H."/>
            <person name="Zhou J."/>
            <person name="Ni P."/>
            <person name="Dong W."/>
            <person name="Hu S."/>
            <person name="Zeng C."/>
            <person name="Zhang J."/>
            <person name="Zhang Y."/>
            <person name="Li R."/>
            <person name="Xu Z."/>
            <person name="Li S."/>
            <person name="Li X."/>
            <person name="Zheng H."/>
            <person name="Cong L."/>
            <person name="Lin L."/>
            <person name="Yin J."/>
            <person name="Geng J."/>
            <person name="Li G."/>
            <person name="Shi J."/>
            <person name="Liu J."/>
            <person name="Lv H."/>
            <person name="Li J."/>
            <person name="Wang J."/>
            <person name="Deng Y."/>
            <person name="Ran L."/>
            <person name="Shi X."/>
            <person name="Wang X."/>
            <person name="Wu Q."/>
            <person name="Li C."/>
            <person name="Ren X."/>
            <person name="Wang J."/>
            <person name="Wang X."/>
            <person name="Li D."/>
            <person name="Liu D."/>
            <person name="Zhang X."/>
            <person name="Ji Z."/>
            <person name="Zhao W."/>
            <person name="Sun Y."/>
            <person name="Zhang Z."/>
            <person name="Bao J."/>
            <person name="Han Y."/>
            <person name="Dong L."/>
            <person name="Ji J."/>
            <person name="Chen P."/>
            <person name="Wu S."/>
            <person name="Liu J."/>
            <person name="Xiao Y."/>
            <person name="Bu D."/>
            <person name="Tan J."/>
            <person name="Yang L."/>
            <person name="Ye C."/>
            <person name="Zhang J."/>
            <person name="Xu J."/>
            <person name="Zhou Y."/>
            <person name="Yu Y."/>
            <person name="Zhang B."/>
            <person name="Zhuang S."/>
            <person name="Wei H."/>
            <person name="Liu B."/>
            <person name="Lei M."/>
            <person name="Yu H."/>
            <person name="Li Y."/>
            <person name="Xu H."/>
            <person name="Wei S."/>
            <person name="He X."/>
            <person name="Fang L."/>
            <person name="Zhang Z."/>
            <person name="Zhang Y."/>
            <person name="Huang X."/>
            <person name="Su Z."/>
            <person name="Tong W."/>
            <person name="Li J."/>
            <person name="Tong Z."/>
            <person name="Li S."/>
            <person name="Ye J."/>
            <person name="Wang L."/>
            <person name="Fang L."/>
            <person name="Lei T."/>
            <person name="Chen C."/>
            <person name="Chen H."/>
            <person name="Xu Z."/>
            <person name="Li H."/>
            <person name="Huang H."/>
            <person name="Zhang F."/>
            <person name="Xu H."/>
            <person name="Li N."/>
            <person name="Zhao C."/>
            <person name="Li S."/>
            <person name="Dong L."/>
            <person name="Huang Y."/>
            <person name="Li L."/>
            <person name="Xi Y."/>
            <person name="Qi Q."/>
            <person name="Li W."/>
            <person name="Zhang B."/>
            <person name="Hu W."/>
            <person name="Zhang Y."/>
            <person name="Tian X."/>
            <person name="Jiao Y."/>
            <person name="Liang X."/>
            <person name="Jin J."/>
            <person name="Gao L."/>
            <person name="Zheng W."/>
            <person name="Hao B."/>
            <person name="Liu S."/>
            <person name="Wang W."/>
            <person name="Yuan L."/>
            <person name="Cao M."/>
            <person name="McDermott J."/>
            <person name="Samudrala R."/>
            <person name="Wang J."/>
            <person name="Wong G.K."/>
            <person name="Yang H."/>
        </authorList>
    </citation>
    <scope>NUCLEOTIDE SEQUENCE [LARGE SCALE GENOMIC DNA]</scope>
    <source>
        <strain evidence="5">cv. 93-11</strain>
    </source>
</reference>
<name>A2YB33_ORYSI</name>
<dbReference type="HOGENOM" id="CLU_800204_0_0_1"/>
<proteinExistence type="inferred from homology"/>
<dbReference type="PANTHER" id="PTHR47950:SF27">
    <property type="entry name" value="IG-LIKE DOMAIN-CONTAINING PROTEIN"/>
    <property type="match status" value="1"/>
</dbReference>
<feature type="region of interest" description="Disordered" evidence="2">
    <location>
        <begin position="142"/>
        <end position="167"/>
    </location>
</feature>
<evidence type="ECO:0000256" key="3">
    <source>
        <dbReference type="SAM" id="Phobius"/>
    </source>
</evidence>
<dbReference type="Gene3D" id="1.10.630.10">
    <property type="entry name" value="Cytochrome P450"/>
    <property type="match status" value="1"/>
</dbReference>
<protein>
    <submittedName>
        <fullName evidence="4">Uncharacterized protein</fullName>
    </submittedName>
</protein>
<feature type="region of interest" description="Disordered" evidence="2">
    <location>
        <begin position="30"/>
        <end position="59"/>
    </location>
</feature>
<accession>A2YB33</accession>
<dbReference type="GO" id="GO:0020037">
    <property type="term" value="F:heme binding"/>
    <property type="evidence" value="ECO:0007669"/>
    <property type="project" value="InterPro"/>
</dbReference>
<dbReference type="InterPro" id="IPR036396">
    <property type="entry name" value="Cyt_P450_sf"/>
</dbReference>
<dbReference type="EMBL" id="CM000131">
    <property type="protein sequence ID" value="EAZ00294.1"/>
    <property type="molecule type" value="Genomic_DNA"/>
</dbReference>
<feature type="transmembrane region" description="Helical" evidence="3">
    <location>
        <begin position="188"/>
        <end position="208"/>
    </location>
</feature>
<keyword evidence="5" id="KW-1185">Reference proteome</keyword>
<organism evidence="4 5">
    <name type="scientific">Oryza sativa subsp. indica</name>
    <name type="common">Rice</name>
    <dbReference type="NCBI Taxonomy" id="39946"/>
    <lineage>
        <taxon>Eukaryota</taxon>
        <taxon>Viridiplantae</taxon>
        <taxon>Streptophyta</taxon>
        <taxon>Embryophyta</taxon>
        <taxon>Tracheophyta</taxon>
        <taxon>Spermatophyta</taxon>
        <taxon>Magnoliopsida</taxon>
        <taxon>Liliopsida</taxon>
        <taxon>Poales</taxon>
        <taxon>Poaceae</taxon>
        <taxon>BOP clade</taxon>
        <taxon>Oryzoideae</taxon>
        <taxon>Oryzeae</taxon>
        <taxon>Oryzinae</taxon>
        <taxon>Oryza</taxon>
        <taxon>Oryza sativa</taxon>
    </lineage>
</organism>
<evidence type="ECO:0000256" key="1">
    <source>
        <dbReference type="ARBA" id="ARBA00010617"/>
    </source>
</evidence>
<dbReference type="SUPFAM" id="SSF48264">
    <property type="entry name" value="Cytochrome P450"/>
    <property type="match status" value="1"/>
</dbReference>
<dbReference type="STRING" id="39946.A2YB33"/>
<dbReference type="Proteomes" id="UP000007015">
    <property type="component" value="Chromosome 6"/>
</dbReference>
<evidence type="ECO:0000313" key="4">
    <source>
        <dbReference type="EMBL" id="EAZ00294.1"/>
    </source>
</evidence>
<dbReference type="GO" id="GO:0004497">
    <property type="term" value="F:monooxygenase activity"/>
    <property type="evidence" value="ECO:0007669"/>
    <property type="project" value="InterPro"/>
</dbReference>
<evidence type="ECO:0000256" key="2">
    <source>
        <dbReference type="SAM" id="MobiDB-lite"/>
    </source>
</evidence>
<gene>
    <name evidence="4" type="ORF">OsI_22309</name>
</gene>
<dbReference type="AlphaFoldDB" id="A2YB33"/>
<keyword evidence="3" id="KW-1133">Transmembrane helix</keyword>
<keyword evidence="3" id="KW-0472">Membrane</keyword>
<evidence type="ECO:0000313" key="5">
    <source>
        <dbReference type="Proteomes" id="UP000007015"/>
    </source>
</evidence>
<keyword evidence="3" id="KW-0812">Transmembrane</keyword>
<dbReference type="GO" id="GO:0016705">
    <property type="term" value="F:oxidoreductase activity, acting on paired donors, with incorporation or reduction of molecular oxygen"/>
    <property type="evidence" value="ECO:0007669"/>
    <property type="project" value="InterPro"/>
</dbReference>
<dbReference type="PANTHER" id="PTHR47950">
    <property type="entry name" value="CYTOCHROME P450, FAMILY 76, SUBFAMILY C, POLYPEPTIDE 5-RELATED"/>
    <property type="match status" value="1"/>
</dbReference>
<dbReference type="Gramene" id="BGIOSGA021579-TA">
    <property type="protein sequence ID" value="BGIOSGA021579-PA"/>
    <property type="gene ID" value="BGIOSGA021579"/>
</dbReference>
<sequence length="347" mass="38273">MEGLVALVEEKARTRHSRRDSWPFRALPCQGEPLPRRRRRSSAPALAHRVTEEGGTGEPERVLAAVERLCRTEGEHDTVVAGAGGGAAAGAEALSGADARAVLGTAEGVMEGLVALVEEKARTRHSRRDSWPFRALPCQGEPLPRRRRRSSAPALAHRVTEEGGTGEPERVLAAVERLCRTEGEHDTVVAGAGGGAAASFVFFLFFLFPVGNMRTGSVNVRGKHSNGRWRGWDYATASTGWNVVWITCTRMRFCRCSVACCSCMRCTDIVREILQRHNADVAGRGGTDSWHACGHHANSIIALPPRQKWRAMRKLCTEELFTPRWLSELHAVREEVARELMRARVQR</sequence>